<evidence type="ECO:0000313" key="6">
    <source>
        <dbReference type="EMBL" id="QAY71702.1"/>
    </source>
</evidence>
<keyword evidence="4" id="KW-0472">Membrane</keyword>
<evidence type="ECO:0000259" key="5">
    <source>
        <dbReference type="PROSITE" id="PS51109"/>
    </source>
</evidence>
<evidence type="ECO:0000256" key="4">
    <source>
        <dbReference type="SAM" id="Phobius"/>
    </source>
</evidence>
<dbReference type="InterPro" id="IPR011098">
    <property type="entry name" value="G5_dom"/>
</dbReference>
<proteinExistence type="inferred from homology"/>
<dbReference type="Pfam" id="PF06737">
    <property type="entry name" value="Transglycosylas"/>
    <property type="match status" value="1"/>
</dbReference>
<evidence type="ECO:0000256" key="1">
    <source>
        <dbReference type="ARBA" id="ARBA00010830"/>
    </source>
</evidence>
<comment type="similarity">
    <text evidence="1">Belongs to the transglycosylase family. Rpf subfamily.</text>
</comment>
<dbReference type="PROSITE" id="PS51109">
    <property type="entry name" value="G5"/>
    <property type="match status" value="1"/>
</dbReference>
<accession>A0A4P6F7E5</accession>
<dbReference type="Gene3D" id="1.10.530.10">
    <property type="match status" value="1"/>
</dbReference>
<keyword evidence="2" id="KW-0732">Signal</keyword>
<protein>
    <submittedName>
        <fullName evidence="6">DUF348 domain-containing protein</fullName>
    </submittedName>
</protein>
<name>A0A4P6F7E5_9MICO</name>
<dbReference type="InterPro" id="IPR010618">
    <property type="entry name" value="RPF"/>
</dbReference>
<evidence type="ECO:0000256" key="3">
    <source>
        <dbReference type="ARBA" id="ARBA00022801"/>
    </source>
</evidence>
<feature type="transmembrane region" description="Helical" evidence="4">
    <location>
        <begin position="48"/>
        <end position="67"/>
    </location>
</feature>
<dbReference type="InterPro" id="IPR023346">
    <property type="entry name" value="Lysozyme-like_dom_sf"/>
</dbReference>
<dbReference type="Pfam" id="PF03990">
    <property type="entry name" value="DUF348"/>
    <property type="match status" value="2"/>
</dbReference>
<keyword evidence="4" id="KW-1133">Transmembrane helix</keyword>
<keyword evidence="3" id="KW-0378">Hydrolase</keyword>
<evidence type="ECO:0000313" key="7">
    <source>
        <dbReference type="Proteomes" id="UP000292118"/>
    </source>
</evidence>
<reference evidence="6 7" key="1">
    <citation type="submission" date="2019-01" db="EMBL/GenBank/DDBJ databases">
        <title>Genome sequencing of strain FW10M-9.</title>
        <authorList>
            <person name="Heo J."/>
            <person name="Kim S.-J."/>
            <person name="Kim J.-S."/>
            <person name="Hong S.-B."/>
            <person name="Kwon S.-W."/>
        </authorList>
    </citation>
    <scope>NUCLEOTIDE SEQUENCE [LARGE SCALE GENOMIC DNA]</scope>
    <source>
        <strain evidence="6 7">FW10M-9</strain>
    </source>
</reference>
<keyword evidence="4" id="KW-0812">Transmembrane</keyword>
<sequence>MLVTEKPDHHPETVEIAIAETAVAGEPAPVTRAVQRVEVRRRSRRRGLAVTAAVTAVALGAGAVVLADAHKTVTLDVDGEVARVSTFAGSVEGLLRARDVEVGEHDTVTPGPGATLRDGADVVVRTARELTFEADGTQQTGWVAALDADDALRHLASRGGEVRLVASRSGARPELPLPLRADGGQVDVVADGETSTLDYDGAGLGQVLTRAGVRVAPDDVVSVVPASRSGERPGVVTVVVQRVVTEDVTTTTPLPFTRTERRDAQRFEDLRPRVERAGVEGVRTVVERVTTVDGVETERVLLSEEEVAAVNEVVAVGTRPRPAPQPAAPVQSGVGDDVWVRLAQCESGGRPHVVSPGGRFHGLYQFSVATWRSVGGQGLPSQASPAEQRMRAQMLQARSGWGQWPACARRLGLL</sequence>
<keyword evidence="7" id="KW-1185">Reference proteome</keyword>
<dbReference type="KEGG" id="xya:ET471_02510"/>
<dbReference type="GO" id="GO:0016787">
    <property type="term" value="F:hydrolase activity"/>
    <property type="evidence" value="ECO:0007669"/>
    <property type="project" value="UniProtKB-KW"/>
</dbReference>
<evidence type="ECO:0000256" key="2">
    <source>
        <dbReference type="ARBA" id="ARBA00022729"/>
    </source>
</evidence>
<dbReference type="CDD" id="cd13925">
    <property type="entry name" value="RPF"/>
    <property type="match status" value="1"/>
</dbReference>
<dbReference type="AlphaFoldDB" id="A0A4P6F7E5"/>
<dbReference type="InterPro" id="IPR007137">
    <property type="entry name" value="DUF348"/>
</dbReference>
<gene>
    <name evidence="6" type="ORF">ET471_02510</name>
</gene>
<dbReference type="OrthoDB" id="1404170at2"/>
<dbReference type="Gene3D" id="2.20.230.10">
    <property type="entry name" value="Resuscitation-promoting factor rpfb"/>
    <property type="match status" value="1"/>
</dbReference>
<organism evidence="6 7">
    <name type="scientific">Xylanimonas protaetiae</name>
    <dbReference type="NCBI Taxonomy" id="2509457"/>
    <lineage>
        <taxon>Bacteria</taxon>
        <taxon>Bacillati</taxon>
        <taxon>Actinomycetota</taxon>
        <taxon>Actinomycetes</taxon>
        <taxon>Micrococcales</taxon>
        <taxon>Promicromonosporaceae</taxon>
        <taxon>Xylanimonas</taxon>
    </lineage>
</organism>
<feature type="domain" description="G5" evidence="5">
    <location>
        <begin position="240"/>
        <end position="320"/>
    </location>
</feature>
<dbReference type="Pfam" id="PF07501">
    <property type="entry name" value="G5"/>
    <property type="match status" value="1"/>
</dbReference>
<dbReference type="SMART" id="SM01208">
    <property type="entry name" value="G5"/>
    <property type="match status" value="1"/>
</dbReference>
<dbReference type="SUPFAM" id="SSF53955">
    <property type="entry name" value="Lysozyme-like"/>
    <property type="match status" value="1"/>
</dbReference>
<dbReference type="Proteomes" id="UP000292118">
    <property type="component" value="Chromosome"/>
</dbReference>
<dbReference type="EMBL" id="CP035493">
    <property type="protein sequence ID" value="QAY71702.1"/>
    <property type="molecule type" value="Genomic_DNA"/>
</dbReference>